<evidence type="ECO:0000313" key="2">
    <source>
        <dbReference type="Proteomes" id="UP001331761"/>
    </source>
</evidence>
<proteinExistence type="predicted"/>
<reference evidence="1 2" key="1">
    <citation type="submission" date="2019-10" db="EMBL/GenBank/DDBJ databases">
        <title>Assembly and Annotation for the nematode Trichostrongylus colubriformis.</title>
        <authorList>
            <person name="Martin J."/>
        </authorList>
    </citation>
    <scope>NUCLEOTIDE SEQUENCE [LARGE SCALE GENOMIC DNA]</scope>
    <source>
        <strain evidence="1">G859</strain>
        <tissue evidence="1">Whole worm</tissue>
    </source>
</reference>
<comment type="caution">
    <text evidence="1">The sequence shown here is derived from an EMBL/GenBank/DDBJ whole genome shotgun (WGS) entry which is preliminary data.</text>
</comment>
<evidence type="ECO:0000313" key="1">
    <source>
        <dbReference type="EMBL" id="KAK5980015.1"/>
    </source>
</evidence>
<dbReference type="EMBL" id="WIXE01007861">
    <property type="protein sequence ID" value="KAK5980015.1"/>
    <property type="molecule type" value="Genomic_DNA"/>
</dbReference>
<dbReference type="Proteomes" id="UP001331761">
    <property type="component" value="Unassembled WGS sequence"/>
</dbReference>
<gene>
    <name evidence="1" type="ORF">GCK32_000116</name>
</gene>
<accession>A0AAN8FQ10</accession>
<organism evidence="1 2">
    <name type="scientific">Trichostrongylus colubriformis</name>
    <name type="common">Black scour worm</name>
    <dbReference type="NCBI Taxonomy" id="6319"/>
    <lineage>
        <taxon>Eukaryota</taxon>
        <taxon>Metazoa</taxon>
        <taxon>Ecdysozoa</taxon>
        <taxon>Nematoda</taxon>
        <taxon>Chromadorea</taxon>
        <taxon>Rhabditida</taxon>
        <taxon>Rhabditina</taxon>
        <taxon>Rhabditomorpha</taxon>
        <taxon>Strongyloidea</taxon>
        <taxon>Trichostrongylidae</taxon>
        <taxon>Trichostrongylus</taxon>
    </lineage>
</organism>
<dbReference type="AlphaFoldDB" id="A0AAN8FQ10"/>
<protein>
    <submittedName>
        <fullName evidence="1">Uncharacterized protein</fullName>
    </submittedName>
</protein>
<name>A0AAN8FQ10_TRICO</name>
<sequence length="118" mass="13637">MRSIILSQKLSAFELLADPEFQSIGRLKSPRRTVLIRTELRSRGPSKRATSSVTVELGGRLLSAATIPCSALLCVRDSHNDYEKWKELKVLRLKGVPDRFMPYKCKYDWTEYDKKFSR</sequence>
<keyword evidence="2" id="KW-1185">Reference proteome</keyword>